<evidence type="ECO:0000256" key="1">
    <source>
        <dbReference type="SAM" id="MobiDB-lite"/>
    </source>
</evidence>
<dbReference type="InterPro" id="IPR021145">
    <property type="entry name" value="Portal_protein_SPP1_Gp6-like"/>
</dbReference>
<protein>
    <submittedName>
        <fullName evidence="2">Portal protein</fullName>
    </submittedName>
</protein>
<dbReference type="Pfam" id="PF05133">
    <property type="entry name" value="SPP1_portal"/>
    <property type="match status" value="1"/>
</dbReference>
<name>A0AAU8AYI7_9CAUD</name>
<reference evidence="2" key="1">
    <citation type="submission" date="2024-03" db="EMBL/GenBank/DDBJ databases">
        <title>Diverse circular DNA viruses in blood, oral, and fecal samples of captive lemurs.</title>
        <authorList>
            <person name="Paietta E.N."/>
            <person name="Kraberger S."/>
            <person name="Lund M.C."/>
            <person name="Custer J.M."/>
            <person name="Vargas K.M."/>
            <person name="Ehmke E.E."/>
            <person name="Yoder A.D."/>
            <person name="Varsani A."/>
        </authorList>
    </citation>
    <scope>NUCLEOTIDE SEQUENCE</scope>
    <source>
        <strain evidence="2">Duke_24FS_3</strain>
    </source>
</reference>
<feature type="compositionally biased region" description="Polar residues" evidence="1">
    <location>
        <begin position="493"/>
        <end position="502"/>
    </location>
</feature>
<evidence type="ECO:0000313" key="2">
    <source>
        <dbReference type="EMBL" id="XCD05072.1"/>
    </source>
</evidence>
<dbReference type="EMBL" id="PP511521">
    <property type="protein sequence ID" value="XCD05072.1"/>
    <property type="molecule type" value="Genomic_DNA"/>
</dbReference>
<sequence>MDDGVLRIVTVPEYPWFVLNMEKVEGRNSYISEIRKIKRYYIDYDRGAEFHPEGSRGDYVPSDLRFRICKTLIDKEARFMFSQKPDIFVKAKDTSEILETQANEYQKLVDKVLKRCNLPKLLLQSARDCFIGKRVACLVDFSEIDGIQIHFYNSLQFYYETDYGSDRLTKFISFEQVNRAVAISERKFLVNRYEEQNKRIHFSSVLYDGAGNVLKVLIPNTILQLDYIPAVVIVNDGTLAKKYGVSEMDIAYYESVYSKLANADIDSEGKGMNPTRYTVDMDYRSTTNLPSGPGAYWDLQHNQNVNDPKPSVGTLAPQLNHVEAVKTTLERIKSTMYNEFDIPDISSETLAGVITSGKTLNALYYPLKVRCDEKLATWKPALEFVIETILELAFLNEAQVKGMYAITDLKRIQFDVIVEENYALADDEQEEKDSDINEINAMARSRKSYLMKWRRDELNTDEKIEAELMQIAIEQNMFDTLSMNTSVQNAMQDESETQQVESNVEDVNIGLGE</sequence>
<accession>A0AAU8AYI7</accession>
<proteinExistence type="predicted"/>
<organism evidence="2">
    <name type="scientific">Dulem virus 36</name>
    <dbReference type="NCBI Taxonomy" id="3145754"/>
    <lineage>
        <taxon>Viruses</taxon>
        <taxon>Duplodnaviria</taxon>
        <taxon>Heunggongvirae</taxon>
        <taxon>Uroviricota</taxon>
        <taxon>Caudoviricetes</taxon>
    </lineage>
</organism>
<feature type="region of interest" description="Disordered" evidence="1">
    <location>
        <begin position="493"/>
        <end position="513"/>
    </location>
</feature>